<gene>
    <name evidence="2" type="ORF">CWR45_10320</name>
</gene>
<feature type="transmembrane region" description="Helical" evidence="1">
    <location>
        <begin position="120"/>
        <end position="143"/>
    </location>
</feature>
<evidence type="ECO:0000256" key="1">
    <source>
        <dbReference type="SAM" id="Phobius"/>
    </source>
</evidence>
<evidence type="ECO:0000313" key="2">
    <source>
        <dbReference type="EMBL" id="RDW17723.1"/>
    </source>
</evidence>
<evidence type="ECO:0000313" key="3">
    <source>
        <dbReference type="Proteomes" id="UP000256520"/>
    </source>
</evidence>
<feature type="transmembrane region" description="Helical" evidence="1">
    <location>
        <begin position="48"/>
        <end position="69"/>
    </location>
</feature>
<dbReference type="EMBL" id="PIOD01000011">
    <property type="protein sequence ID" value="RDW17723.1"/>
    <property type="molecule type" value="Genomic_DNA"/>
</dbReference>
<dbReference type="Proteomes" id="UP000256520">
    <property type="component" value="Unassembled WGS sequence"/>
</dbReference>
<dbReference type="OrthoDB" id="2966650at2"/>
<feature type="transmembrane region" description="Helical" evidence="1">
    <location>
        <begin position="90"/>
        <end position="114"/>
    </location>
</feature>
<organism evidence="2 3">
    <name type="scientific">Oceanobacillus chungangensis</name>
    <dbReference type="NCBI Taxonomy" id="1229152"/>
    <lineage>
        <taxon>Bacteria</taxon>
        <taxon>Bacillati</taxon>
        <taxon>Bacillota</taxon>
        <taxon>Bacilli</taxon>
        <taxon>Bacillales</taxon>
        <taxon>Bacillaceae</taxon>
        <taxon>Oceanobacillus</taxon>
    </lineage>
</organism>
<name>A0A3D8PNN6_9BACI</name>
<accession>A0A3D8PNN6</accession>
<comment type="caution">
    <text evidence="2">The sequence shown here is derived from an EMBL/GenBank/DDBJ whole genome shotgun (WGS) entry which is preliminary data.</text>
</comment>
<keyword evidence="1" id="KW-0812">Transmembrane</keyword>
<keyword evidence="3" id="KW-1185">Reference proteome</keyword>
<keyword evidence="1" id="KW-0472">Membrane</keyword>
<protein>
    <submittedName>
        <fullName evidence="2">Uncharacterized protein</fullName>
    </submittedName>
</protein>
<sequence>MINEIGKRILIGVIATVLFSVSLAIFAYEPVSNRQPNSSYTSLAGLFTIYAIFSGPVFIIAGVIWSFVIDKVSVKHQHYPRLKRYLRKSIWYISAGVVSTLIFLFILSNGAIVYNSETFGFLSLGIIASLIYYHLQIIWQFLFNKRSGLLIKL</sequence>
<proteinExistence type="predicted"/>
<feature type="transmembrane region" description="Helical" evidence="1">
    <location>
        <begin position="9"/>
        <end position="28"/>
    </location>
</feature>
<dbReference type="RefSeq" id="WP_115749792.1">
    <property type="nucleotide sequence ID" value="NZ_PIOD01000011.1"/>
</dbReference>
<keyword evidence="1" id="KW-1133">Transmembrane helix</keyword>
<reference evidence="3" key="1">
    <citation type="submission" date="2017-11" db="EMBL/GenBank/DDBJ databases">
        <authorList>
            <person name="Zhu W."/>
        </authorList>
    </citation>
    <scope>NUCLEOTIDE SEQUENCE [LARGE SCALE GENOMIC DNA]</scope>
    <source>
        <strain evidence="3">CAU 1051</strain>
    </source>
</reference>
<dbReference type="AlphaFoldDB" id="A0A3D8PNN6"/>